<dbReference type="PANTHER" id="PTHR22872:SF6">
    <property type="entry name" value="E3 UBIQUITIN-PROTEIN LIGASE HERC1-RELATED"/>
    <property type="match status" value="1"/>
</dbReference>
<name>A0A9X0CP03_9CNID</name>
<evidence type="ECO:0000259" key="4">
    <source>
        <dbReference type="PROSITE" id="PS50188"/>
    </source>
</evidence>
<sequence length="2984" mass="324283">MTSTQLHWLEHFDSAWSREDVETLATRQGVVLLHQKLLNNKEAPPTPHVPLQLRGPNLPEYERGVTSVSCEEQDEFLNEILYSQLSLARSVCANSPFYSTLRRRLVVIRRIFSSLSNKFHKLSSPTCKSASSSKNGSQDNSTSSKQLTAAETKDASAVLIEVGVKTGMSLLFALFRQSWQLNHGQLCNDVLLTASDVLSAIPPLALANESKIPGMGQDCLKQITAFLKGVVSPSSAADNVGRQLACELLLRINTLRGSLKYLLEWIEMALSVSGSSTNNEKEPDVPNGISTTCLYDVLVQIRKTVNTSASNTPSSSPQKSESSSSNLSMSELPSTESGILSLPIAATCLLKEIVLLSKEYKNCCLKSGSTPITLNGAKPTSNDEVFVWGSNSSHQLAEGSTDKILRAKLSTSFGTAQQVEAGQYCTFVISPEGSLHACGKGSYGRLGLGDSANQPQLKRVGIPTDCGVKKVSSSKGSDGHTLAVTADGQVYSWGDGDYGKLGHGNSQTHKAPKQIEAICLERSRSEFIYTHCIAGGTSVAMFLVVCVVMAGYRHSAAVTEDGDIYTWGEGDYGRLGCGDNNSRNVPTLVKDISVGQVACGSAHTLCISKDGRTVWSFGSGDMVNIIIVFSSFIMCNHVNVAKPRRKYWDNLAHSLSTIFVNQFARISVNNTLKLSSSFTCKLGHGDTNRVYKPKVIEGLQGLVIKQVCCGSQFSLALTSTGLVFAWGCGPCLGTGSVDATSARPRLIDELQSTCVIDIATCRCMLGEITQWVSVAKVTVIHPLQTSQGCCMDGVPVHQIVAGTSHSLAWTALPSESECHQFTVLCLELLSDHLSLASAAGASASVLGEHTRPLSHLLFRLLDTTTSEDIQEAVNEALSVGASFLLPPLPERMEVLHTLLPQAPDSWDSLTVGEEKSLAHIESEVCNNDTPTNGGKVTQEDSHSFYLRQLLLSFLKHLLVHCQSPDSVNDTATKVLQSHLFLLLPCAGEVMDQAYKLLTSYTGSAASHIRDRLQGVVYQSVAGSALSVLVHSLMLMPLETIKPLLPSFLALLPSIDRLNKVLPAAALLEEQELEWPVQGIPEKIDPAALPLAQPVASWVWLVDLERALALLVGQTLGGMLAGPGVSREEKDCEKWLNSPLLWNGLEDRGPEREKAMVVSLSSLMNDSVPDKVEVTKLNLPVDILLLLDLAHGPESDAVQNLWVKLQTYAKKKDWDTSEVANIPLLDTVTKFTFSCILKHSGLLPAALSNSRSKEMFEVYKNVYRLRQQLLALKEGFEIKSQPAWICTVRGPQLNTLISLLLKRTNQHIYSNKVQKMKSLLTKFLLMPAKEQPGGTCGVGPLYVTTDNSDSASSTPTGTPSTVSPRSEDQEGDAGQQTEGELPRIDSMKEVLRHMRKSREKCATHERSSKTNDKDPLVKVMAKSVVDFLTEGMTSSHDTPHRDEMHIQTCTSPPIVAAAMGKQQIRGQMRLNALKQILALLHTGENPSPAAVLEDGCGSTLNLQSLLLSAQLQLLLGTLGPEVLRPSSQGESEGCLLLHYQDDIKATSRKLQDEIQEAVHCLYQSLIAILERANHATSGKGACDRQRLLTVFALSNKYQPSDVALTVTSQLHFTMFNMCQGSLVTIQPSPYHTTQVNNTTQLPVILQVACFRLLQLIAVTAGMFADKLSDHIVQSVIDLLFEQLKLLAGNASKLVLMEVPGNVSEPGVEQEKGERSYKCKQNEAALCYFIKFLRRVAVSKVAQQKLVSSHWLELFMAIVSFSSKKKEFSHFSLRTRMLTLHLLTFLLPACEDDILIDKITKQIFQNIGDYTWTIPLFPYLPNDERQSGVEAIVDQVPVNDVLFDTDKLQACSVEDGVTVIHSNTRRGYGLVGLGIKSGCYEWKFCVNKENRGNEGTCIGVARYPVQDDNHRSTTDMWLYRAYSGNLYHGGETSLTLSGFTQGDSITCVLDMDAKTLAFGKNGKEPQVAFEGIDASELYPCVLFYSTIHGEKVTFKDVYTKGALQDLLPGDPICSPIRTVLAEASVSLVRRLSLHSLWKDHIVSAILKGLLEVRSTLLLSPEKKDVSKDSFKINTCNEDDNEDDTQRASLPSGLTSYDTIACYCVWPALAVMGGIDSGLHIGGRCVDKLLSRQGTVLGVSKPGNKSIKVQWDEGELLVGDVLASSLEPLKAPNFDASLLANLPFNILLDLLALSGLLDEGQGSSFNSNGTVEKSESSTNDIKYMGSQKRLDVDSNEARTYNNPSTVRQSNVQDHNKEISDHSNRLSDSSTLLQNTNNVASVLNSKPEIASLVEPVLKVSALKSLTVLLGSNTLLETLTTDVCTESSPLDEEHPQQRLNSLQTLLRSLVSYAVLPSPFQRVVTLRDLERAQSVLIRMASSVHCDKKVAVESKAASEEAFSPLQESKDSLSDQQISCSCTGNSTSALDDLPDSSRSSSSNSIGSPPTNTTDSEDVGPAPEQEHPPERRFSQTLIEELSSRVNAPNPVDLASPGASTSVDEPATQSPRPASPPISLPQALREIAALSSLPNYALPLLEMGFSRKHVIQAMMAIGTRETADARKINMLVTWLLEHQVSDDGNNEEDGEDIVSHNEICSEPEAALSMEIDDSDLTPVRDYITVEDVVHEEDDMDLEDSDFEPGADRDLLGVFFPELTSHSSYESVAKCDICQITVENLSQHMRSSHPGCGGNCSRHGYRSDGVYTDGWFGGTCGTGHPYYLLCPECHSRHIAKAEELRTLATLKGTKLSLDDARVFLEAPDLLGPCDTSIQECKPVPGPVEFATNDPLGRWAFNRNVTNITGACDVNQRPSEGTKKPLGEQAAVITSAHDQALALRRTTVAAQIYLSRELVLEVISVLCNNLSQETIIRALEIMGLGDIKLLVNLMRLVAAGRAGIVKSKEGSSGLISEEVASSSQSAILKVLGQAVSSLISSQPTSAQLLLQVCVKDLMASATGSLKKQLQRNSSGNVLQPSDVNPFASDQKGPVVTKLCC</sequence>
<feature type="compositionally biased region" description="Polar residues" evidence="3">
    <location>
        <begin position="2234"/>
        <end position="2249"/>
    </location>
</feature>
<dbReference type="PROSITE" id="PS50012">
    <property type="entry name" value="RCC1_3"/>
    <property type="match status" value="3"/>
</dbReference>
<dbReference type="SUPFAM" id="SSF49899">
    <property type="entry name" value="Concanavalin A-like lectins/glucanases"/>
    <property type="match status" value="1"/>
</dbReference>
<organism evidence="5 6">
    <name type="scientific">Desmophyllum pertusum</name>
    <dbReference type="NCBI Taxonomy" id="174260"/>
    <lineage>
        <taxon>Eukaryota</taxon>
        <taxon>Metazoa</taxon>
        <taxon>Cnidaria</taxon>
        <taxon>Anthozoa</taxon>
        <taxon>Hexacorallia</taxon>
        <taxon>Scleractinia</taxon>
        <taxon>Caryophylliina</taxon>
        <taxon>Caryophylliidae</taxon>
        <taxon>Desmophyllum</taxon>
    </lineage>
</organism>
<evidence type="ECO:0000313" key="6">
    <source>
        <dbReference type="Proteomes" id="UP001163046"/>
    </source>
</evidence>
<feature type="compositionally biased region" description="Low complexity" evidence="3">
    <location>
        <begin position="122"/>
        <end position="134"/>
    </location>
</feature>
<dbReference type="Gene3D" id="2.60.120.920">
    <property type="match status" value="1"/>
</dbReference>
<feature type="compositionally biased region" description="Basic and acidic residues" evidence="3">
    <location>
        <begin position="1398"/>
        <end position="1413"/>
    </location>
</feature>
<feature type="region of interest" description="Disordered" evidence="3">
    <location>
        <begin position="1394"/>
        <end position="1413"/>
    </location>
</feature>
<dbReference type="InterPro" id="IPR051625">
    <property type="entry name" value="Signaling_Regulatory_Domain"/>
</dbReference>
<feature type="compositionally biased region" description="Polar residues" evidence="3">
    <location>
        <begin position="2488"/>
        <end position="2502"/>
    </location>
</feature>
<feature type="region of interest" description="Disordered" evidence="3">
    <location>
        <begin position="2417"/>
        <end position="2462"/>
    </location>
</feature>
<evidence type="ECO:0000256" key="3">
    <source>
        <dbReference type="SAM" id="MobiDB-lite"/>
    </source>
</evidence>
<dbReference type="InterPro" id="IPR001870">
    <property type="entry name" value="B30.2/SPRY"/>
</dbReference>
<evidence type="ECO:0000256" key="2">
    <source>
        <dbReference type="PROSITE-ProRule" id="PRU00235"/>
    </source>
</evidence>
<protein>
    <submittedName>
        <fullName evidence="5">E3 ubiquitin-protein ligase herc1</fullName>
        <ecNumber evidence="5">2.3.2.26</ecNumber>
    </submittedName>
</protein>
<dbReference type="Gene3D" id="2.130.10.30">
    <property type="entry name" value="Regulator of chromosome condensation 1/beta-lactamase-inhibitor protein II"/>
    <property type="match status" value="2"/>
</dbReference>
<feature type="repeat" description="RCC1" evidence="2">
    <location>
        <begin position="433"/>
        <end position="487"/>
    </location>
</feature>
<proteinExistence type="predicted"/>
<dbReference type="InterPro" id="IPR009091">
    <property type="entry name" value="RCC1/BLIP-II"/>
</dbReference>
<dbReference type="InterPro" id="IPR013320">
    <property type="entry name" value="ConA-like_dom_sf"/>
</dbReference>
<feature type="region of interest" description="Disordered" evidence="3">
    <location>
        <begin position="2201"/>
        <end position="2265"/>
    </location>
</feature>
<accession>A0A9X0CP03</accession>
<keyword evidence="5" id="KW-0012">Acyltransferase</keyword>
<feature type="repeat" description="RCC1" evidence="2">
    <location>
        <begin position="562"/>
        <end position="610"/>
    </location>
</feature>
<dbReference type="Pfam" id="PF13540">
    <property type="entry name" value="RCC1_2"/>
    <property type="match status" value="1"/>
</dbReference>
<dbReference type="InterPro" id="IPR035768">
    <property type="entry name" value="SPRY_HERC1"/>
</dbReference>
<feature type="compositionally biased region" description="Low complexity" evidence="3">
    <location>
        <begin position="1347"/>
        <end position="1363"/>
    </location>
</feature>
<dbReference type="FunFam" id="2.60.120.920:FF:000015">
    <property type="entry name" value="LOW QUALITY PROTEIN: probable E3 ubiquitin-protein ligase HERC1"/>
    <property type="match status" value="1"/>
</dbReference>
<keyword evidence="5" id="KW-0808">Transferase</keyword>
<gene>
    <name evidence="5" type="primary">HERC1_1</name>
    <name evidence="5" type="ORF">OS493_002413</name>
</gene>
<dbReference type="InterPro" id="IPR000408">
    <property type="entry name" value="Reg_chr_condens"/>
</dbReference>
<dbReference type="SUPFAM" id="SSF50985">
    <property type="entry name" value="RCC1/BLIP-II"/>
    <property type="match status" value="2"/>
</dbReference>
<comment type="caution">
    <text evidence="5">The sequence shown here is derived from an EMBL/GenBank/DDBJ whole genome shotgun (WGS) entry which is preliminary data.</text>
</comment>
<evidence type="ECO:0000256" key="1">
    <source>
        <dbReference type="ARBA" id="ARBA00022737"/>
    </source>
</evidence>
<reference evidence="5" key="1">
    <citation type="submission" date="2023-01" db="EMBL/GenBank/DDBJ databases">
        <title>Genome assembly of the deep-sea coral Lophelia pertusa.</title>
        <authorList>
            <person name="Herrera S."/>
            <person name="Cordes E."/>
        </authorList>
    </citation>
    <scope>NUCLEOTIDE SEQUENCE</scope>
    <source>
        <strain evidence="5">USNM1676648</strain>
        <tissue evidence="5">Polyp</tissue>
    </source>
</reference>
<dbReference type="InterPro" id="IPR003877">
    <property type="entry name" value="SPRY_dom"/>
</dbReference>
<feature type="region of interest" description="Disordered" evidence="3">
    <location>
        <begin position="121"/>
        <end position="148"/>
    </location>
</feature>
<dbReference type="OrthoDB" id="6021957at2759"/>
<dbReference type="SMART" id="SM00449">
    <property type="entry name" value="SPRY"/>
    <property type="match status" value="1"/>
</dbReference>
<feature type="region of interest" description="Disordered" evidence="3">
    <location>
        <begin position="2476"/>
        <end position="2509"/>
    </location>
</feature>
<feature type="domain" description="B30.2/SPRY" evidence="4">
    <location>
        <begin position="1816"/>
        <end position="1997"/>
    </location>
</feature>
<dbReference type="Pfam" id="PF00415">
    <property type="entry name" value="RCC1"/>
    <property type="match status" value="3"/>
</dbReference>
<dbReference type="PRINTS" id="PR00633">
    <property type="entry name" value="RCCNDNSATION"/>
</dbReference>
<dbReference type="Proteomes" id="UP001163046">
    <property type="component" value="Unassembled WGS sequence"/>
</dbReference>
<feature type="region of interest" description="Disordered" evidence="3">
    <location>
        <begin position="1336"/>
        <end position="1385"/>
    </location>
</feature>
<feature type="repeat" description="RCC1" evidence="2">
    <location>
        <begin position="488"/>
        <end position="561"/>
    </location>
</feature>
<dbReference type="Pfam" id="PF00622">
    <property type="entry name" value="SPRY"/>
    <property type="match status" value="1"/>
</dbReference>
<feature type="compositionally biased region" description="Polar residues" evidence="3">
    <location>
        <begin position="2201"/>
        <end position="2217"/>
    </location>
</feature>
<dbReference type="EC" id="2.3.2.26" evidence="5"/>
<feature type="compositionally biased region" description="Basic and acidic residues" evidence="3">
    <location>
        <begin position="2250"/>
        <end position="2261"/>
    </location>
</feature>
<evidence type="ECO:0000313" key="5">
    <source>
        <dbReference type="EMBL" id="KAJ7365698.1"/>
    </source>
</evidence>
<dbReference type="PROSITE" id="PS50188">
    <property type="entry name" value="B302_SPRY"/>
    <property type="match status" value="1"/>
</dbReference>
<feature type="compositionally biased region" description="Low complexity" evidence="3">
    <location>
        <begin position="2428"/>
        <end position="2439"/>
    </location>
</feature>
<dbReference type="GO" id="GO:0061630">
    <property type="term" value="F:ubiquitin protein ligase activity"/>
    <property type="evidence" value="ECO:0007669"/>
    <property type="project" value="UniProtKB-EC"/>
</dbReference>
<keyword evidence="6" id="KW-1185">Reference proteome</keyword>
<dbReference type="PANTHER" id="PTHR22872">
    <property type="entry name" value="BTK-BINDING PROTEIN-RELATED"/>
    <property type="match status" value="1"/>
</dbReference>
<feature type="region of interest" description="Disordered" evidence="3">
    <location>
        <begin position="306"/>
        <end position="330"/>
    </location>
</feature>
<dbReference type="CDD" id="cd12881">
    <property type="entry name" value="SPRY_HERC1"/>
    <property type="match status" value="1"/>
</dbReference>
<keyword evidence="1" id="KW-0677">Repeat</keyword>
<dbReference type="InterPro" id="IPR043136">
    <property type="entry name" value="B30.2/SPRY_sf"/>
</dbReference>
<feature type="compositionally biased region" description="Polar residues" evidence="3">
    <location>
        <begin position="135"/>
        <end position="148"/>
    </location>
</feature>
<dbReference type="EMBL" id="MU827302">
    <property type="protein sequence ID" value="KAJ7365698.1"/>
    <property type="molecule type" value="Genomic_DNA"/>
</dbReference>